<dbReference type="GO" id="GO:0007249">
    <property type="term" value="P:canonical NF-kappaB signal transduction"/>
    <property type="evidence" value="ECO:0007669"/>
    <property type="project" value="TreeGrafter"/>
</dbReference>
<dbReference type="AlphaFoldDB" id="A0A9J6E830"/>
<dbReference type="InterPro" id="IPR013783">
    <property type="entry name" value="Ig-like_fold"/>
</dbReference>
<dbReference type="GO" id="GO:0000978">
    <property type="term" value="F:RNA polymerase II cis-regulatory region sequence-specific DNA binding"/>
    <property type="evidence" value="ECO:0007669"/>
    <property type="project" value="TreeGrafter"/>
</dbReference>
<dbReference type="InterPro" id="IPR011539">
    <property type="entry name" value="RHD_DNA_bind_dom"/>
</dbReference>
<proteinExistence type="predicted"/>
<dbReference type="InterPro" id="IPR008967">
    <property type="entry name" value="p53-like_TF_DNA-bd_sf"/>
</dbReference>
<feature type="region of interest" description="Disordered" evidence="1">
    <location>
        <begin position="1"/>
        <end position="51"/>
    </location>
</feature>
<dbReference type="EMBL" id="JABSTU010000005">
    <property type="protein sequence ID" value="KAH8030364.1"/>
    <property type="molecule type" value="Genomic_DNA"/>
</dbReference>
<protein>
    <recommendedName>
        <fullName evidence="2">RHD domain-containing protein</fullName>
    </recommendedName>
</protein>
<dbReference type="InterPro" id="IPR037059">
    <property type="entry name" value="RHD_DNA_bind_dom_sf"/>
</dbReference>
<dbReference type="SUPFAM" id="SSF49417">
    <property type="entry name" value="p53-like transcription factors"/>
    <property type="match status" value="1"/>
</dbReference>
<dbReference type="GO" id="GO:0033554">
    <property type="term" value="P:cellular response to stress"/>
    <property type="evidence" value="ECO:0007669"/>
    <property type="project" value="TreeGrafter"/>
</dbReference>
<organism evidence="3 4">
    <name type="scientific">Rhipicephalus microplus</name>
    <name type="common">Cattle tick</name>
    <name type="synonym">Boophilus microplus</name>
    <dbReference type="NCBI Taxonomy" id="6941"/>
    <lineage>
        <taxon>Eukaryota</taxon>
        <taxon>Metazoa</taxon>
        <taxon>Ecdysozoa</taxon>
        <taxon>Arthropoda</taxon>
        <taxon>Chelicerata</taxon>
        <taxon>Arachnida</taxon>
        <taxon>Acari</taxon>
        <taxon>Parasitiformes</taxon>
        <taxon>Ixodida</taxon>
        <taxon>Ixodoidea</taxon>
        <taxon>Ixodidae</taxon>
        <taxon>Rhipicephalinae</taxon>
        <taxon>Rhipicephalus</taxon>
        <taxon>Boophilus</taxon>
    </lineage>
</organism>
<dbReference type="PANTHER" id="PTHR24169">
    <property type="entry name" value="NUCLEAR FACTOR NF-KAPPA-B PROTEIN"/>
    <property type="match status" value="1"/>
</dbReference>
<feature type="region of interest" description="Disordered" evidence="1">
    <location>
        <begin position="321"/>
        <end position="452"/>
    </location>
</feature>
<dbReference type="InterPro" id="IPR000451">
    <property type="entry name" value="NFkB/Dor"/>
</dbReference>
<dbReference type="InterPro" id="IPR003134">
    <property type="entry name" value="Hs1_Cortactin"/>
</dbReference>
<dbReference type="SMART" id="SM00429">
    <property type="entry name" value="IPT"/>
    <property type="match status" value="1"/>
</dbReference>
<feature type="compositionally biased region" description="Basic and acidic residues" evidence="1">
    <location>
        <begin position="1"/>
        <end position="10"/>
    </location>
</feature>
<feature type="region of interest" description="Disordered" evidence="1">
    <location>
        <begin position="465"/>
        <end position="520"/>
    </location>
</feature>
<dbReference type="Pfam" id="PF00554">
    <property type="entry name" value="RHD_DNA_bind"/>
    <property type="match status" value="1"/>
</dbReference>
<dbReference type="InterPro" id="IPR030492">
    <property type="entry name" value="RHD_CS"/>
</dbReference>
<dbReference type="VEuPathDB" id="VectorBase:LOC119164122"/>
<feature type="compositionally biased region" description="Low complexity" evidence="1">
    <location>
        <begin position="507"/>
        <end position="518"/>
    </location>
</feature>
<keyword evidence="4" id="KW-1185">Reference proteome</keyword>
<evidence type="ECO:0000256" key="1">
    <source>
        <dbReference type="SAM" id="MobiDB-lite"/>
    </source>
</evidence>
<gene>
    <name evidence="3" type="ORF">HPB51_006796</name>
</gene>
<dbReference type="Proteomes" id="UP000821866">
    <property type="component" value="Chromosome 3"/>
</dbReference>
<feature type="compositionally biased region" description="Basic and acidic residues" evidence="1">
    <location>
        <begin position="321"/>
        <end position="369"/>
    </location>
</feature>
<dbReference type="GO" id="GO:0005737">
    <property type="term" value="C:cytoplasm"/>
    <property type="evidence" value="ECO:0007669"/>
    <property type="project" value="InterPro"/>
</dbReference>
<dbReference type="InterPro" id="IPR032397">
    <property type="entry name" value="RHD_dimer"/>
</dbReference>
<evidence type="ECO:0000313" key="4">
    <source>
        <dbReference type="Proteomes" id="UP000821866"/>
    </source>
</evidence>
<dbReference type="SUPFAM" id="SSF81296">
    <property type="entry name" value="E set domains"/>
    <property type="match status" value="1"/>
</dbReference>
<dbReference type="GO" id="GO:0045944">
    <property type="term" value="P:positive regulation of transcription by RNA polymerase II"/>
    <property type="evidence" value="ECO:0007669"/>
    <property type="project" value="TreeGrafter"/>
</dbReference>
<dbReference type="GO" id="GO:0005634">
    <property type="term" value="C:nucleus"/>
    <property type="evidence" value="ECO:0007669"/>
    <property type="project" value="TreeGrafter"/>
</dbReference>
<dbReference type="PRINTS" id="PR00057">
    <property type="entry name" value="NFKBTNSCPFCT"/>
</dbReference>
<accession>A0A9J6E830</accession>
<evidence type="ECO:0000313" key="3">
    <source>
        <dbReference type="EMBL" id="KAH8030364.1"/>
    </source>
</evidence>
<dbReference type="Gene3D" id="2.60.40.10">
    <property type="entry name" value="Immunoglobulins"/>
    <property type="match status" value="1"/>
</dbReference>
<dbReference type="Pfam" id="PF16179">
    <property type="entry name" value="RHD_dimer"/>
    <property type="match status" value="1"/>
</dbReference>
<dbReference type="GO" id="GO:0038061">
    <property type="term" value="P:non-canonical NF-kappaB signal transduction"/>
    <property type="evidence" value="ECO:0007669"/>
    <property type="project" value="TreeGrafter"/>
</dbReference>
<reference evidence="3" key="2">
    <citation type="submission" date="2021-09" db="EMBL/GenBank/DDBJ databases">
        <authorList>
            <person name="Jia N."/>
            <person name="Wang J."/>
            <person name="Shi W."/>
            <person name="Du L."/>
            <person name="Sun Y."/>
            <person name="Zhan W."/>
            <person name="Jiang J."/>
            <person name="Wang Q."/>
            <person name="Zhang B."/>
            <person name="Ji P."/>
            <person name="Sakyi L.B."/>
            <person name="Cui X."/>
            <person name="Yuan T."/>
            <person name="Jiang B."/>
            <person name="Yang W."/>
            <person name="Lam T.T.-Y."/>
            <person name="Chang Q."/>
            <person name="Ding S."/>
            <person name="Wang X."/>
            <person name="Zhu J."/>
            <person name="Ruan X."/>
            <person name="Zhao L."/>
            <person name="Wei J."/>
            <person name="Que T."/>
            <person name="Du C."/>
            <person name="Cheng J."/>
            <person name="Dai P."/>
            <person name="Han X."/>
            <person name="Huang E."/>
            <person name="Gao Y."/>
            <person name="Liu J."/>
            <person name="Shao H."/>
            <person name="Ye R."/>
            <person name="Li L."/>
            <person name="Wei W."/>
            <person name="Wang X."/>
            <person name="Wang C."/>
            <person name="Huo Q."/>
            <person name="Li W."/>
            <person name="Guo W."/>
            <person name="Chen H."/>
            <person name="Chen S."/>
            <person name="Zhou L."/>
            <person name="Zhou L."/>
            <person name="Ni X."/>
            <person name="Tian J."/>
            <person name="Zhou Y."/>
            <person name="Sheng Y."/>
            <person name="Liu T."/>
            <person name="Pan Y."/>
            <person name="Xia L."/>
            <person name="Li J."/>
            <person name="Zhao F."/>
            <person name="Cao W."/>
        </authorList>
    </citation>
    <scope>NUCLEOTIDE SEQUENCE</scope>
    <source>
        <strain evidence="3">Rmic-2018</strain>
        <tissue evidence="3">Larvae</tissue>
    </source>
</reference>
<dbReference type="PANTHER" id="PTHR24169:SF25">
    <property type="entry name" value="DORSAL-RELATED IMMUNITY FACTOR DIF-RELATED"/>
    <property type="match status" value="1"/>
</dbReference>
<dbReference type="Pfam" id="PF02218">
    <property type="entry name" value="HS1_rep"/>
    <property type="match status" value="4"/>
</dbReference>
<dbReference type="InterPro" id="IPR014756">
    <property type="entry name" value="Ig_E-set"/>
</dbReference>
<dbReference type="Gene3D" id="2.60.40.340">
    <property type="entry name" value="Rel homology domain (RHD), DNA-binding domain"/>
    <property type="match status" value="1"/>
</dbReference>
<dbReference type="PROSITE" id="PS50254">
    <property type="entry name" value="REL_2"/>
    <property type="match status" value="1"/>
</dbReference>
<dbReference type="PROSITE" id="PS51090">
    <property type="entry name" value="CORTACTIN"/>
    <property type="match status" value="5"/>
</dbReference>
<feature type="domain" description="RHD" evidence="2">
    <location>
        <begin position="576"/>
        <end position="733"/>
    </location>
</feature>
<comment type="caution">
    <text evidence="3">The sequence shown here is derived from an EMBL/GenBank/DDBJ whole genome shotgun (WGS) entry which is preliminary data.</text>
</comment>
<sequence length="1009" mass="111399">MKCKRSDGSSRTHSLASRRSKNGPPRRGGLVAKNDVTEEEQRWGSKTVEGSGHVADAVNIAELREQVAKDDAAYKKRVLEELPKASYGYGGKFGVQNDRMDKSAVGNDYIASLHKHASQTDAVKGFGGKFGVQKDRQDKCAVGWEHHESVEKHASQKDYSTGFGGKFGVQKERQDKSAVGWEFHEKTQKHASQTDYAIGFGGKFGVQSDRQDTSAVGWNHIEKVEKHESQKDYSKGFGGKFGIEKDKQDKVGKKYFHSLLLDILSTFHITTSYLLASSSQCAHTFAEVEKPKPAYQKPRPDIEVTSERAKSLRSRFENMAKAGEEEARKLAEEERKRRLQKDQAEKEAAKKAEEERQKRLRDEHKRIDQLQEQLKAAEDRDEEVSERKPRSDSAGSQPDESELIRPGTRKNHSRVSVIPRELVVPTKQVASPDVSPTQETEPLPQVKDTAPAAAVPATPASVVAASAEVEEAPAPCAARVAAEEPEPEVVEEAPKKIVPQIHHSPVESESSPDSGPGESLEEGIYEHLEPVSTEKKMSAVALYDYQAAEVIERHMAAEPSYVTLDQQSRLPVAQPQQQPHVVILEQPASRALRFRYQCEGRYPGTLVGVMGVQKPAVVVVSCVTKDQPYRVHPHNLVGKEGCKNGICTQHLKPDMTCTFTSLGIQCVKRRDSKCLRSSCIADGFAHKDQAASIDLNAVRLCFQVFLEGSQPGKFTVPLHPVVSDIIYDRKAMSDLTITKLSHTCAPMSGGLEMILLCDKVAKDDIEVWFEEERDGQTVWKERAELLPNGVHKQVAICFRTPRYRDPVMADVPVDVHLLLRRPSDGALSEPRAFTLHPNERDPEAIERKKRKIGEGYFDRYFQENVLLGASAGRSPVPEAMVAATAMQQQHYPMMQQAGAPTMAQLTPVNPQYQGEVAAVAPPAYEPEVVETAEKLDSLDLGINADALTSGDLNMNLSDLTGPNLLMDANLSASLFDSGNNIASESNLMEDGRGLLNDLGGSRVFKTEPS</sequence>
<dbReference type="GO" id="GO:0000981">
    <property type="term" value="F:DNA-binding transcription factor activity, RNA polymerase II-specific"/>
    <property type="evidence" value="ECO:0007669"/>
    <property type="project" value="TreeGrafter"/>
</dbReference>
<evidence type="ECO:0000259" key="2">
    <source>
        <dbReference type="PROSITE" id="PS50254"/>
    </source>
</evidence>
<feature type="compositionally biased region" description="Low complexity" evidence="1">
    <location>
        <begin position="465"/>
        <end position="480"/>
    </location>
</feature>
<dbReference type="PROSITE" id="PS01204">
    <property type="entry name" value="REL_1"/>
    <property type="match status" value="1"/>
</dbReference>
<dbReference type="GO" id="GO:0034097">
    <property type="term" value="P:response to cytokine"/>
    <property type="evidence" value="ECO:0007669"/>
    <property type="project" value="TreeGrafter"/>
</dbReference>
<dbReference type="InterPro" id="IPR002909">
    <property type="entry name" value="IPT_dom"/>
</dbReference>
<reference evidence="3" key="1">
    <citation type="journal article" date="2020" name="Cell">
        <title>Large-Scale Comparative Analyses of Tick Genomes Elucidate Their Genetic Diversity and Vector Capacities.</title>
        <authorList>
            <consortium name="Tick Genome and Microbiome Consortium (TIGMIC)"/>
            <person name="Jia N."/>
            <person name="Wang J."/>
            <person name="Shi W."/>
            <person name="Du L."/>
            <person name="Sun Y."/>
            <person name="Zhan W."/>
            <person name="Jiang J.F."/>
            <person name="Wang Q."/>
            <person name="Zhang B."/>
            <person name="Ji P."/>
            <person name="Bell-Sakyi L."/>
            <person name="Cui X.M."/>
            <person name="Yuan T.T."/>
            <person name="Jiang B.G."/>
            <person name="Yang W.F."/>
            <person name="Lam T.T."/>
            <person name="Chang Q.C."/>
            <person name="Ding S.J."/>
            <person name="Wang X.J."/>
            <person name="Zhu J.G."/>
            <person name="Ruan X.D."/>
            <person name="Zhao L."/>
            <person name="Wei J.T."/>
            <person name="Ye R.Z."/>
            <person name="Que T.C."/>
            <person name="Du C.H."/>
            <person name="Zhou Y.H."/>
            <person name="Cheng J.X."/>
            <person name="Dai P.F."/>
            <person name="Guo W.B."/>
            <person name="Han X.H."/>
            <person name="Huang E.J."/>
            <person name="Li L.F."/>
            <person name="Wei W."/>
            <person name="Gao Y.C."/>
            <person name="Liu J.Z."/>
            <person name="Shao H.Z."/>
            <person name="Wang X."/>
            <person name="Wang C.C."/>
            <person name="Yang T.C."/>
            <person name="Huo Q.B."/>
            <person name="Li W."/>
            <person name="Chen H.Y."/>
            <person name="Chen S.E."/>
            <person name="Zhou L.G."/>
            <person name="Ni X.B."/>
            <person name="Tian J.H."/>
            <person name="Sheng Y."/>
            <person name="Liu T."/>
            <person name="Pan Y.S."/>
            <person name="Xia L.Y."/>
            <person name="Li J."/>
            <person name="Zhao F."/>
            <person name="Cao W.C."/>
        </authorList>
    </citation>
    <scope>NUCLEOTIDE SEQUENCE</scope>
    <source>
        <strain evidence="3">Rmic-2018</strain>
    </source>
</reference>
<dbReference type="GO" id="GO:0045087">
    <property type="term" value="P:innate immune response"/>
    <property type="evidence" value="ECO:0007669"/>
    <property type="project" value="TreeGrafter"/>
</dbReference>
<name>A0A9J6E830_RHIMP</name>